<dbReference type="Proteomes" id="UP000238655">
    <property type="component" value="Chromosome 1"/>
</dbReference>
<proteinExistence type="predicted"/>
<organism evidence="2 3">
    <name type="scientific">Burkholderia contaminans</name>
    <dbReference type="NCBI Taxonomy" id="488447"/>
    <lineage>
        <taxon>Bacteria</taxon>
        <taxon>Pseudomonadati</taxon>
        <taxon>Pseudomonadota</taxon>
        <taxon>Betaproteobacteria</taxon>
        <taxon>Burkholderiales</taxon>
        <taxon>Burkholderiaceae</taxon>
        <taxon>Burkholderia</taxon>
        <taxon>Burkholderia cepacia complex</taxon>
    </lineage>
</organism>
<sequence length="511" mass="58476">MPQLARSPTQTVRVTRPNLKPARTKLDAALIEGFQKVYLFDKFDSPAPTAAFHRTMWDEAANDDNMYCAWAAPRGHSKSTSITLTFALAAIVFRMRDHIMIVSDSETQAVHQLKEIKTEFYENEDLCADFRVKQLLKDTETELIIEFADGHLVRVIAKGSEQRLRGLKWRGKRPNLILGDDLEFDEIVTNPERLKKFKGWFFKQLLPAGSKDCLIRIVGTILAFNSLLAELMDDPGWVTHLWAAHEAFDDFTNILWPEAWTEERLRAVRQTFVNQGQADAYSQEYLNRPIAEGNAFFEREHLLDLPDECYRDWELAPGRRLVNFYASVDLAVSTRQSADRSVISVATLDAAQYLDIVDCRKGRWDPKTLVDHIFAVQEEYEPVLWFVESGAILKALGPYLNEEMARRNTFLSLHLMVPGKDKVTRARSIQARMKAGRVRFDKGADWYDDVEQELLQFPRGAHDDIVDTLSQLGLALDEVIAPPTEDELEEQEYAEELAEANQSGRNRTTGY</sequence>
<name>A0A2S5DRK1_9BURK</name>
<accession>A0A2S5DRK1</accession>
<evidence type="ECO:0008006" key="4">
    <source>
        <dbReference type="Google" id="ProtNLM"/>
    </source>
</evidence>
<evidence type="ECO:0000313" key="3">
    <source>
        <dbReference type="Proteomes" id="UP000238655"/>
    </source>
</evidence>
<dbReference type="AlphaFoldDB" id="A0A2S5DRK1"/>
<dbReference type="Gene3D" id="3.40.50.300">
    <property type="entry name" value="P-loop containing nucleotide triphosphate hydrolases"/>
    <property type="match status" value="1"/>
</dbReference>
<dbReference type="InterPro" id="IPR006517">
    <property type="entry name" value="Phage_terminase_lsu-like_C"/>
</dbReference>
<dbReference type="Gene3D" id="3.30.420.240">
    <property type="match status" value="1"/>
</dbReference>
<reference evidence="2 3" key="1">
    <citation type="submission" date="2018-01" db="EMBL/GenBank/DDBJ databases">
        <title>Successful Treatment of Persistent Burkholderia cepacia Bacteremia with Ceftazidime-Avibactam.</title>
        <authorList>
            <person name="Tamma P."/>
            <person name="Fan Y."/>
            <person name="Bergman Y."/>
            <person name="Sick-Samuels A."/>
            <person name="Hsu A."/>
            <person name="Timp W."/>
            <person name="Simner P."/>
        </authorList>
    </citation>
    <scope>NUCLEOTIDE SEQUENCE [LARGE SCALE GENOMIC DNA]</scope>
    <source>
        <strain evidence="2 3">170816</strain>
    </source>
</reference>
<feature type="compositionally biased region" description="Acidic residues" evidence="1">
    <location>
        <begin position="484"/>
        <end position="498"/>
    </location>
</feature>
<dbReference type="RefSeq" id="WP_089460846.1">
    <property type="nucleotide sequence ID" value="NZ_CM009575.1"/>
</dbReference>
<comment type="caution">
    <text evidence="2">The sequence shown here is derived from an EMBL/GenBank/DDBJ whole genome shotgun (WGS) entry which is preliminary data.</text>
</comment>
<feature type="compositionally biased region" description="Polar residues" evidence="1">
    <location>
        <begin position="501"/>
        <end position="511"/>
    </location>
</feature>
<gene>
    <name evidence="2" type="ORF">C3743_15620</name>
</gene>
<evidence type="ECO:0000256" key="1">
    <source>
        <dbReference type="SAM" id="MobiDB-lite"/>
    </source>
</evidence>
<dbReference type="EMBL" id="PQVP01000002">
    <property type="protein sequence ID" value="POZ81740.1"/>
    <property type="molecule type" value="Genomic_DNA"/>
</dbReference>
<dbReference type="InterPro" id="IPR027417">
    <property type="entry name" value="P-loop_NTPase"/>
</dbReference>
<evidence type="ECO:0000313" key="2">
    <source>
        <dbReference type="EMBL" id="POZ81740.1"/>
    </source>
</evidence>
<dbReference type="NCBIfam" id="TIGR01630">
    <property type="entry name" value="psiM2_ORF9"/>
    <property type="match status" value="1"/>
</dbReference>
<feature type="region of interest" description="Disordered" evidence="1">
    <location>
        <begin position="484"/>
        <end position="511"/>
    </location>
</feature>
<protein>
    <recommendedName>
        <fullName evidence="4">Phage protein</fullName>
    </recommendedName>
</protein>